<reference evidence="2" key="2">
    <citation type="submission" date="2015-09" db="EMBL/GenBank/DDBJ databases">
        <title>Draft genome sequence of a multidrug-resistant Chryseobacterium indologenes isolate from Malaysia.</title>
        <authorList>
            <person name="Yu C.Y."/>
            <person name="Ang G.Y."/>
            <person name="Chan K.-G."/>
        </authorList>
    </citation>
    <scope>NUCLEOTIDE SEQUENCE [LARGE SCALE GENOMIC DNA]</scope>
    <source>
        <strain evidence="2">CI_885</strain>
    </source>
</reference>
<gene>
    <name evidence="1" type="ORF">AOB46_11370</name>
</gene>
<evidence type="ECO:0000313" key="1">
    <source>
        <dbReference type="EMBL" id="KPE51255.1"/>
    </source>
</evidence>
<protein>
    <submittedName>
        <fullName evidence="1">Uncharacterized protein</fullName>
    </submittedName>
</protein>
<comment type="caution">
    <text evidence="1">The sequence shown here is derived from an EMBL/GenBank/DDBJ whole genome shotgun (WGS) entry which is preliminary data.</text>
</comment>
<sequence length="92" mass="10395">MKKDSQLIIKKIEMEKIKKVAAEISKLGEELSNKLNKAGISLQGLNIVTPEVCKIDWSKVSTKTGADYQVCNYKVNPDLEFTPPIYIRLKID</sequence>
<dbReference type="PATRIC" id="fig|253.9.peg.4102"/>
<proteinExistence type="predicted"/>
<accession>A0A0N0ZY57</accession>
<reference evidence="1 2" key="1">
    <citation type="journal article" date="2015" name="Genom Data">
        <title>Draft genome sequence of a multidrug-resistant Chryseobacterium indologenes isolate from Malaysia.</title>
        <authorList>
            <person name="Yu C.Y."/>
            <person name="Ang G.Y."/>
            <person name="Cheng H.J."/>
            <person name="Cheong Y.M."/>
            <person name="Yin W.F."/>
            <person name="Chan K.G."/>
        </authorList>
    </citation>
    <scope>NUCLEOTIDE SEQUENCE [LARGE SCALE GENOMIC DNA]</scope>
    <source>
        <strain evidence="1 2">CI_885</strain>
    </source>
</reference>
<name>A0A0N0ZY57_CHRID</name>
<dbReference type="Proteomes" id="UP000037953">
    <property type="component" value="Unassembled WGS sequence"/>
</dbReference>
<dbReference type="AlphaFoldDB" id="A0A0N0ZY57"/>
<evidence type="ECO:0000313" key="2">
    <source>
        <dbReference type="Proteomes" id="UP000037953"/>
    </source>
</evidence>
<organism evidence="1 2">
    <name type="scientific">Chryseobacterium indologenes</name>
    <name type="common">Flavobacterium indologenes</name>
    <dbReference type="NCBI Taxonomy" id="253"/>
    <lineage>
        <taxon>Bacteria</taxon>
        <taxon>Pseudomonadati</taxon>
        <taxon>Bacteroidota</taxon>
        <taxon>Flavobacteriia</taxon>
        <taxon>Flavobacteriales</taxon>
        <taxon>Weeksellaceae</taxon>
        <taxon>Chryseobacterium group</taxon>
        <taxon>Chryseobacterium</taxon>
    </lineage>
</organism>
<dbReference type="EMBL" id="LJOD01000006">
    <property type="protein sequence ID" value="KPE51255.1"/>
    <property type="molecule type" value="Genomic_DNA"/>
</dbReference>